<sequence length="276" mass="32162">MSPTTYQALILCPLPLNILIMKSVSNQHSTMEMEKPSWRNLTKEMESDAITRENIRKFSSFVNPKEINDSTLDAIDWHEVHDATMDQVSKAINQRGMDKKLNFIKCLLLEQENVDLIWLRELEPEKAKEFLLSIHGLGVKSVECIRFLTLQHQAFPVDTNVGRVLVRLGWIPIQPLPRGQEMHLLNMYPDVKDVHKYLWPRLCTLDYLILYEFHHQMITFGKAECRHFGSSLQGLILLHYLDYINHILYLPIVDVSKYILPEKLMDSSSFSLKSLQ</sequence>
<dbReference type="HOGENOM" id="CLU_1009732_0_0_1"/>
<dbReference type="InterPro" id="IPR023170">
    <property type="entry name" value="HhH_base_excis_C"/>
</dbReference>
<dbReference type="EnsemblPlants" id="Solyc04g047820.1.1">
    <property type="protein sequence ID" value="Solyc04g047820.1.1"/>
    <property type="gene ID" value="Solyc04g047820.1"/>
</dbReference>
<dbReference type="InParanoid" id="K4BRL0"/>
<dbReference type="GO" id="GO:0035514">
    <property type="term" value="F:DNA demethylase activity"/>
    <property type="evidence" value="ECO:0007669"/>
    <property type="project" value="InterPro"/>
</dbReference>
<evidence type="ECO:0008006" key="3">
    <source>
        <dbReference type="Google" id="ProtNLM"/>
    </source>
</evidence>
<reference evidence="1" key="1">
    <citation type="journal article" date="2012" name="Nature">
        <title>The tomato genome sequence provides insights into fleshy fruit evolution.</title>
        <authorList>
            <consortium name="Tomato Genome Consortium"/>
        </authorList>
    </citation>
    <scope>NUCLEOTIDE SEQUENCE [LARGE SCALE GENOMIC DNA]</scope>
    <source>
        <strain evidence="1">cv. Heinz 1706</strain>
    </source>
</reference>
<dbReference type="Gramene" id="Solyc04g047820.1.1">
    <property type="protein sequence ID" value="Solyc04g047820.1.1"/>
    <property type="gene ID" value="Solyc04g047820.1"/>
</dbReference>
<name>K4BRL0_SOLLC</name>
<dbReference type="AlphaFoldDB" id="K4BRL0"/>
<dbReference type="PANTHER" id="PTHR46213:SF29">
    <property type="entry name" value="PROTEIN ROS1-LIKE"/>
    <property type="match status" value="1"/>
</dbReference>
<dbReference type="Gene3D" id="1.10.1670.10">
    <property type="entry name" value="Helix-hairpin-Helix base-excision DNA repair enzymes (C-terminal)"/>
    <property type="match status" value="1"/>
</dbReference>
<dbReference type="PhylomeDB" id="K4BRL0"/>
<reference evidence="1" key="2">
    <citation type="submission" date="2015-06" db="UniProtKB">
        <authorList>
            <consortium name="EnsemblPlants"/>
        </authorList>
    </citation>
    <scope>IDENTIFICATION</scope>
    <source>
        <strain evidence="1">cv. Heinz 1706</strain>
    </source>
</reference>
<dbReference type="PaxDb" id="4081-Solyc04g047820.1.1"/>
<dbReference type="GO" id="GO:0141166">
    <property type="term" value="P:chromosomal 5-methylcytosine DNA demethylation pathway"/>
    <property type="evidence" value="ECO:0007669"/>
    <property type="project" value="InterPro"/>
</dbReference>
<keyword evidence="2" id="KW-1185">Reference proteome</keyword>
<dbReference type="GO" id="GO:0019104">
    <property type="term" value="F:DNA N-glycosylase activity"/>
    <property type="evidence" value="ECO:0007669"/>
    <property type="project" value="InterPro"/>
</dbReference>
<organism evidence="1">
    <name type="scientific">Solanum lycopersicum</name>
    <name type="common">Tomato</name>
    <name type="synonym">Lycopersicon esculentum</name>
    <dbReference type="NCBI Taxonomy" id="4081"/>
    <lineage>
        <taxon>Eukaryota</taxon>
        <taxon>Viridiplantae</taxon>
        <taxon>Streptophyta</taxon>
        <taxon>Embryophyta</taxon>
        <taxon>Tracheophyta</taxon>
        <taxon>Spermatophyta</taxon>
        <taxon>Magnoliopsida</taxon>
        <taxon>eudicotyledons</taxon>
        <taxon>Gunneridae</taxon>
        <taxon>Pentapetalae</taxon>
        <taxon>asterids</taxon>
        <taxon>lamiids</taxon>
        <taxon>Solanales</taxon>
        <taxon>Solanaceae</taxon>
        <taxon>Solanoideae</taxon>
        <taxon>Solaneae</taxon>
        <taxon>Solanum</taxon>
        <taxon>Solanum subgen. Lycopersicon</taxon>
    </lineage>
</organism>
<dbReference type="Proteomes" id="UP000004994">
    <property type="component" value="Chromosome 4"/>
</dbReference>
<dbReference type="InterPro" id="IPR011257">
    <property type="entry name" value="DNA_glycosylase"/>
</dbReference>
<dbReference type="SUPFAM" id="SSF48150">
    <property type="entry name" value="DNA-glycosylase"/>
    <property type="match status" value="1"/>
</dbReference>
<evidence type="ECO:0000313" key="2">
    <source>
        <dbReference type="Proteomes" id="UP000004994"/>
    </source>
</evidence>
<dbReference type="GO" id="GO:0006281">
    <property type="term" value="P:DNA repair"/>
    <property type="evidence" value="ECO:0007669"/>
    <property type="project" value="InterPro"/>
</dbReference>
<accession>K4BRL0</accession>
<evidence type="ECO:0000313" key="1">
    <source>
        <dbReference type="EnsemblPlants" id="Solyc04g047820.1.1"/>
    </source>
</evidence>
<proteinExistence type="predicted"/>
<dbReference type="InterPro" id="IPR044811">
    <property type="entry name" value="DME/ROS1"/>
</dbReference>
<dbReference type="eggNOG" id="ENOG502QQKH">
    <property type="taxonomic scope" value="Eukaryota"/>
</dbReference>
<dbReference type="PANTHER" id="PTHR46213">
    <property type="entry name" value="TRANSCRIPTIONAL ACTIVATOR DEMETER"/>
    <property type="match status" value="1"/>
</dbReference>
<protein>
    <recommendedName>
        <fullName evidence="3">HhH-GPD domain-containing protein</fullName>
    </recommendedName>
</protein>